<feature type="non-terminal residue" evidence="5">
    <location>
        <position position="1"/>
    </location>
</feature>
<dbReference type="EMBL" id="LAZR01054821">
    <property type="protein sequence ID" value="KKK77723.1"/>
    <property type="molecule type" value="Genomic_DNA"/>
</dbReference>
<dbReference type="AlphaFoldDB" id="A0A0F8Y8M1"/>
<keyword evidence="2" id="KW-0964">Secreted</keyword>
<reference evidence="5" key="1">
    <citation type="journal article" date="2015" name="Nature">
        <title>Complex archaea that bridge the gap between prokaryotes and eukaryotes.</title>
        <authorList>
            <person name="Spang A."/>
            <person name="Saw J.H."/>
            <person name="Jorgensen S.L."/>
            <person name="Zaremba-Niedzwiedzka K."/>
            <person name="Martijn J."/>
            <person name="Lind A.E."/>
            <person name="van Eijk R."/>
            <person name="Schleper C."/>
            <person name="Guy L."/>
            <person name="Ettema T.J."/>
        </authorList>
    </citation>
    <scope>NUCLEOTIDE SEQUENCE</scope>
</reference>
<dbReference type="Pfam" id="PF25106">
    <property type="entry name" value="VWA_4"/>
    <property type="match status" value="1"/>
</dbReference>
<keyword evidence="3" id="KW-0732">Signal</keyword>
<organism evidence="5">
    <name type="scientific">marine sediment metagenome</name>
    <dbReference type="NCBI Taxonomy" id="412755"/>
    <lineage>
        <taxon>unclassified sequences</taxon>
        <taxon>metagenomes</taxon>
        <taxon>ecological metagenomes</taxon>
    </lineage>
</organism>
<proteinExistence type="predicted"/>
<evidence type="ECO:0000313" key="5">
    <source>
        <dbReference type="EMBL" id="KKK77723.1"/>
    </source>
</evidence>
<dbReference type="PANTHER" id="PTHR47763">
    <property type="entry name" value="ALPHA-PROTEIN KINASE VWKA"/>
    <property type="match status" value="1"/>
</dbReference>
<name>A0A0F8Y8M1_9ZZZZ</name>
<dbReference type="SUPFAM" id="SSF53300">
    <property type="entry name" value="vWA-like"/>
    <property type="match status" value="1"/>
</dbReference>
<comment type="caution">
    <text evidence="5">The sequence shown here is derived from an EMBL/GenBank/DDBJ whole genome shotgun (WGS) entry which is preliminary data.</text>
</comment>
<evidence type="ECO:0000256" key="2">
    <source>
        <dbReference type="ARBA" id="ARBA00022525"/>
    </source>
</evidence>
<comment type="subcellular location">
    <subcellularLocation>
        <location evidence="1">Secreted</location>
    </subcellularLocation>
</comment>
<accession>A0A0F8Y8M1</accession>
<evidence type="ECO:0000256" key="1">
    <source>
        <dbReference type="ARBA" id="ARBA00004613"/>
    </source>
</evidence>
<sequence>PPIPPAKFPDVSVIEMPEEPATLTLRPPKLNAADSLANNLAGVTRLNGAGFGTGLLPGFSPGFGREIGNLRKKGLDVVLVLDATNSMSPYIEQGKRRLREILDIVTHLVPKARFGVVAYKDYGDDYGRNAVKGMKITQDTDAIRKFINGIVAGGGGDKPEPIHEAIKVATDFKSMGWKGKAKRLIILVGDSPIHSSGRTPAFRDARNFALKLKGTINVIDVGGAGTQGARRQTVLPDLAEIAKKGGGQAFLLQEQEEFWRHLIVSVFGRKYEKDVTTIIEVLIDSGP</sequence>
<dbReference type="CDD" id="cd00198">
    <property type="entry name" value="vWFA"/>
    <property type="match status" value="1"/>
</dbReference>
<dbReference type="InterPro" id="IPR056861">
    <property type="entry name" value="HMCN1-like_VWA"/>
</dbReference>
<dbReference type="PROSITE" id="PS50234">
    <property type="entry name" value="VWFA"/>
    <property type="match status" value="1"/>
</dbReference>
<feature type="domain" description="VWFA" evidence="4">
    <location>
        <begin position="76"/>
        <end position="266"/>
    </location>
</feature>
<dbReference type="Gene3D" id="3.40.50.410">
    <property type="entry name" value="von Willebrand factor, type A domain"/>
    <property type="match status" value="1"/>
</dbReference>
<gene>
    <name evidence="5" type="ORF">LCGC14_2850710</name>
</gene>
<dbReference type="SMART" id="SM00327">
    <property type="entry name" value="VWA"/>
    <property type="match status" value="1"/>
</dbReference>
<dbReference type="InterPro" id="IPR036465">
    <property type="entry name" value="vWFA_dom_sf"/>
</dbReference>
<protein>
    <recommendedName>
        <fullName evidence="4">VWFA domain-containing protein</fullName>
    </recommendedName>
</protein>
<evidence type="ECO:0000259" key="4">
    <source>
        <dbReference type="PROSITE" id="PS50234"/>
    </source>
</evidence>
<dbReference type="InterPro" id="IPR052969">
    <property type="entry name" value="Thr-specific_kinase-like"/>
</dbReference>
<evidence type="ECO:0000256" key="3">
    <source>
        <dbReference type="ARBA" id="ARBA00022729"/>
    </source>
</evidence>
<dbReference type="InterPro" id="IPR002035">
    <property type="entry name" value="VWF_A"/>
</dbReference>